<dbReference type="EMBL" id="JAOVZO020000001">
    <property type="protein sequence ID" value="MDC8011135.1"/>
    <property type="molecule type" value="Genomic_DNA"/>
</dbReference>
<reference evidence="3" key="1">
    <citation type="submission" date="2023-02" db="EMBL/GenBank/DDBJ databases">
        <title>Tahibacter soli sp. nov. isolated from soil.</title>
        <authorList>
            <person name="Baek J.H."/>
            <person name="Lee J.K."/>
            <person name="Choi D.G."/>
            <person name="Jeon C.O."/>
        </authorList>
    </citation>
    <scope>NUCLEOTIDE SEQUENCE</scope>
    <source>
        <strain evidence="3">BL</strain>
    </source>
</reference>
<dbReference type="InterPro" id="IPR025392">
    <property type="entry name" value="DUF4124"/>
</dbReference>
<evidence type="ECO:0000313" key="3">
    <source>
        <dbReference type="EMBL" id="MDC8011135.1"/>
    </source>
</evidence>
<name>A0A9X3YHE8_9GAMM</name>
<protein>
    <submittedName>
        <fullName evidence="3">DUF4124 domain-containing protein</fullName>
    </submittedName>
</protein>
<proteinExistence type="predicted"/>
<dbReference type="RefSeq" id="WP_263544551.1">
    <property type="nucleotide sequence ID" value="NZ_JAOVZO020000001.1"/>
</dbReference>
<dbReference type="Pfam" id="PF13511">
    <property type="entry name" value="DUF4124"/>
    <property type="match status" value="1"/>
</dbReference>
<feature type="domain" description="DUF4124" evidence="2">
    <location>
        <begin position="48"/>
        <end position="89"/>
    </location>
</feature>
<keyword evidence="4" id="KW-1185">Reference proteome</keyword>
<sequence length="108" mass="11853">MTPQRGRAWLWLLAALAAGAVGWWYFAPQTLPVAVRHAAPVSPTADRASPVLYKWRDDKGVLNVTDVPPPDGRRYETVRYDPNTNVVPGYRAPGADPNARPIPPDPAK</sequence>
<dbReference type="AlphaFoldDB" id="A0A9X3YHE8"/>
<evidence type="ECO:0000256" key="1">
    <source>
        <dbReference type="SAM" id="MobiDB-lite"/>
    </source>
</evidence>
<dbReference type="Proteomes" id="UP001139971">
    <property type="component" value="Unassembled WGS sequence"/>
</dbReference>
<feature type="region of interest" description="Disordered" evidence="1">
    <location>
        <begin position="84"/>
        <end position="108"/>
    </location>
</feature>
<comment type="caution">
    <text evidence="3">The sequence shown here is derived from an EMBL/GenBank/DDBJ whole genome shotgun (WGS) entry which is preliminary data.</text>
</comment>
<evidence type="ECO:0000313" key="4">
    <source>
        <dbReference type="Proteomes" id="UP001139971"/>
    </source>
</evidence>
<evidence type="ECO:0000259" key="2">
    <source>
        <dbReference type="Pfam" id="PF13511"/>
    </source>
</evidence>
<organism evidence="3 4">
    <name type="scientific">Tahibacter soli</name>
    <dbReference type="NCBI Taxonomy" id="2983605"/>
    <lineage>
        <taxon>Bacteria</taxon>
        <taxon>Pseudomonadati</taxon>
        <taxon>Pseudomonadota</taxon>
        <taxon>Gammaproteobacteria</taxon>
        <taxon>Lysobacterales</taxon>
        <taxon>Rhodanobacteraceae</taxon>
        <taxon>Tahibacter</taxon>
    </lineage>
</organism>
<accession>A0A9X3YHE8</accession>
<gene>
    <name evidence="3" type="ORF">OD750_001095</name>
</gene>